<evidence type="ECO:0000313" key="1">
    <source>
        <dbReference type="EMBL" id="KZS99509.1"/>
    </source>
</evidence>
<dbReference type="InParanoid" id="A0A165ARA9"/>
<name>A0A165ARA9_9APHY</name>
<dbReference type="OrthoDB" id="2803524at2759"/>
<dbReference type="EMBL" id="KV427816">
    <property type="protein sequence ID" value="KZS99509.1"/>
    <property type="molecule type" value="Genomic_DNA"/>
</dbReference>
<evidence type="ECO:0000313" key="2">
    <source>
        <dbReference type="Proteomes" id="UP000076871"/>
    </source>
</evidence>
<dbReference type="Proteomes" id="UP000076871">
    <property type="component" value="Unassembled WGS sequence"/>
</dbReference>
<dbReference type="RefSeq" id="XP_040757250.1">
    <property type="nucleotide sequence ID" value="XM_040913678.1"/>
</dbReference>
<dbReference type="GeneID" id="63830706"/>
<proteinExistence type="predicted"/>
<dbReference type="STRING" id="1314785.A0A165ARA9"/>
<sequence>MAPRRWTTEEEYTFLNNLYPQYLKAQKKGHQDPFFIWVEHEWFEAFSEHKKVFGHEISTLMDEQETQLHMAITARQKQLREWFRNRNASARCSGAAPKSSLNMNIATKPAGRRCLKGLELYSRKYYRTRVQPAVKKIIMEQSLSSKETLHVIKQLTAKMFEKEDDEIKAEIQAEYDAQEIHQNEDAGEASEALPTPMQCQEFIDSMPAMLKELFSELSRKTGWCFTVIGGGPCPEEDGEIRTIWYVLLLLEDQGHKSN</sequence>
<protein>
    <submittedName>
        <fullName evidence="1">Uncharacterized protein</fullName>
    </submittedName>
</protein>
<organism evidence="1 2">
    <name type="scientific">Laetiporus sulphureus 93-53</name>
    <dbReference type="NCBI Taxonomy" id="1314785"/>
    <lineage>
        <taxon>Eukaryota</taxon>
        <taxon>Fungi</taxon>
        <taxon>Dikarya</taxon>
        <taxon>Basidiomycota</taxon>
        <taxon>Agaricomycotina</taxon>
        <taxon>Agaricomycetes</taxon>
        <taxon>Polyporales</taxon>
        <taxon>Laetiporus</taxon>
    </lineage>
</organism>
<dbReference type="AlphaFoldDB" id="A0A165ARA9"/>
<accession>A0A165ARA9</accession>
<gene>
    <name evidence="1" type="ORF">LAESUDRAFT_765451</name>
</gene>
<keyword evidence="2" id="KW-1185">Reference proteome</keyword>
<reference evidence="1 2" key="1">
    <citation type="journal article" date="2016" name="Mol. Biol. Evol.">
        <title>Comparative Genomics of Early-Diverging Mushroom-Forming Fungi Provides Insights into the Origins of Lignocellulose Decay Capabilities.</title>
        <authorList>
            <person name="Nagy L.G."/>
            <person name="Riley R."/>
            <person name="Tritt A."/>
            <person name="Adam C."/>
            <person name="Daum C."/>
            <person name="Floudas D."/>
            <person name="Sun H."/>
            <person name="Yadav J.S."/>
            <person name="Pangilinan J."/>
            <person name="Larsson K.H."/>
            <person name="Matsuura K."/>
            <person name="Barry K."/>
            <person name="Labutti K."/>
            <person name="Kuo R."/>
            <person name="Ohm R.A."/>
            <person name="Bhattacharya S.S."/>
            <person name="Shirouzu T."/>
            <person name="Yoshinaga Y."/>
            <person name="Martin F.M."/>
            <person name="Grigoriev I.V."/>
            <person name="Hibbett D.S."/>
        </authorList>
    </citation>
    <scope>NUCLEOTIDE SEQUENCE [LARGE SCALE GENOMIC DNA]</scope>
    <source>
        <strain evidence="1 2">93-53</strain>
    </source>
</reference>